<dbReference type="Proteomes" id="UP000188268">
    <property type="component" value="Unassembled WGS sequence"/>
</dbReference>
<dbReference type="EMBL" id="AWWV01014038">
    <property type="protein sequence ID" value="OMO59060.1"/>
    <property type="molecule type" value="Genomic_DNA"/>
</dbReference>
<evidence type="ECO:0000313" key="3">
    <source>
        <dbReference type="Proteomes" id="UP000188268"/>
    </source>
</evidence>
<evidence type="ECO:0000313" key="2">
    <source>
        <dbReference type="EMBL" id="OMO59060.1"/>
    </source>
</evidence>
<evidence type="ECO:0000256" key="1">
    <source>
        <dbReference type="SAM" id="MobiDB-lite"/>
    </source>
</evidence>
<gene>
    <name evidence="2" type="ORF">CCACVL1_25123</name>
</gene>
<comment type="caution">
    <text evidence="2">The sequence shown here is derived from an EMBL/GenBank/DDBJ whole genome shotgun (WGS) entry which is preliminary data.</text>
</comment>
<keyword evidence="3" id="KW-1185">Reference proteome</keyword>
<protein>
    <submittedName>
        <fullName evidence="2">Uncharacterized protein</fullName>
    </submittedName>
</protein>
<accession>A0A1R3GM12</accession>
<dbReference type="AlphaFoldDB" id="A0A1R3GM12"/>
<reference evidence="2 3" key="1">
    <citation type="submission" date="2013-09" db="EMBL/GenBank/DDBJ databases">
        <title>Corchorus capsularis genome sequencing.</title>
        <authorList>
            <person name="Alam M."/>
            <person name="Haque M.S."/>
            <person name="Islam M.S."/>
            <person name="Emdad E.M."/>
            <person name="Islam M.M."/>
            <person name="Ahmed B."/>
            <person name="Halim A."/>
            <person name="Hossen Q.M.M."/>
            <person name="Hossain M.Z."/>
            <person name="Ahmed R."/>
            <person name="Khan M.M."/>
            <person name="Islam R."/>
            <person name="Rashid M.M."/>
            <person name="Khan S.A."/>
            <person name="Rahman M.S."/>
            <person name="Alam M."/>
        </authorList>
    </citation>
    <scope>NUCLEOTIDE SEQUENCE [LARGE SCALE GENOMIC DNA]</scope>
    <source>
        <strain evidence="3">cv. CVL-1</strain>
        <tissue evidence="2">Whole seedling</tissue>
    </source>
</reference>
<organism evidence="2 3">
    <name type="scientific">Corchorus capsularis</name>
    <name type="common">Jute</name>
    <dbReference type="NCBI Taxonomy" id="210143"/>
    <lineage>
        <taxon>Eukaryota</taxon>
        <taxon>Viridiplantae</taxon>
        <taxon>Streptophyta</taxon>
        <taxon>Embryophyta</taxon>
        <taxon>Tracheophyta</taxon>
        <taxon>Spermatophyta</taxon>
        <taxon>Magnoliopsida</taxon>
        <taxon>eudicotyledons</taxon>
        <taxon>Gunneridae</taxon>
        <taxon>Pentapetalae</taxon>
        <taxon>rosids</taxon>
        <taxon>malvids</taxon>
        <taxon>Malvales</taxon>
        <taxon>Malvaceae</taxon>
        <taxon>Grewioideae</taxon>
        <taxon>Apeibeae</taxon>
        <taxon>Corchorus</taxon>
    </lineage>
</organism>
<dbReference type="Gramene" id="OMO59060">
    <property type="protein sequence ID" value="OMO59060"/>
    <property type="gene ID" value="CCACVL1_25123"/>
</dbReference>
<feature type="region of interest" description="Disordered" evidence="1">
    <location>
        <begin position="1"/>
        <end position="60"/>
    </location>
</feature>
<name>A0A1R3GM12_COCAP</name>
<sequence>MSSPSLYFDDDDRSVSRESSISRSRSPDYTGSPDYAGHTRDSNVKRRRSISRSPLEVDEE</sequence>
<proteinExistence type="predicted"/>